<dbReference type="AlphaFoldDB" id="N1QFG1"/>
<keyword evidence="2" id="KW-1185">Reference proteome</keyword>
<name>N1QFG1_SPHMS</name>
<dbReference type="GeneID" id="27903401"/>
<sequence>MMTAKGSSGHCLVQDVICIRGTALTPTIPHPAVPSSTLLPFWGFGEVPRSSMAQPQVLVHSRQAHLVETETFLRRYSSHDCNGFYQLRRLRARVLDVETVANLYATPVNPRTILYPGDED</sequence>
<proteinExistence type="predicted"/>
<dbReference type="Proteomes" id="UP000016931">
    <property type="component" value="Unassembled WGS sequence"/>
</dbReference>
<accession>N1QFG1</accession>
<dbReference type="RefSeq" id="XP_016758598.1">
    <property type="nucleotide sequence ID" value="XM_016906264.1"/>
</dbReference>
<evidence type="ECO:0000313" key="2">
    <source>
        <dbReference type="Proteomes" id="UP000016931"/>
    </source>
</evidence>
<organism evidence="1 2">
    <name type="scientific">Sphaerulina musiva (strain SO2202)</name>
    <name type="common">Poplar stem canker fungus</name>
    <name type="synonym">Septoria musiva</name>
    <dbReference type="NCBI Taxonomy" id="692275"/>
    <lineage>
        <taxon>Eukaryota</taxon>
        <taxon>Fungi</taxon>
        <taxon>Dikarya</taxon>
        <taxon>Ascomycota</taxon>
        <taxon>Pezizomycotina</taxon>
        <taxon>Dothideomycetes</taxon>
        <taxon>Dothideomycetidae</taxon>
        <taxon>Mycosphaerellales</taxon>
        <taxon>Mycosphaerellaceae</taxon>
        <taxon>Sphaerulina</taxon>
    </lineage>
</organism>
<gene>
    <name evidence="1" type="ORF">SEPMUDRAFT_150574</name>
</gene>
<dbReference type="HOGENOM" id="CLU_2051116_0_0_1"/>
<reference evidence="1 2" key="1">
    <citation type="journal article" date="2012" name="PLoS Pathog.">
        <title>Diverse lifestyles and strategies of plant pathogenesis encoded in the genomes of eighteen Dothideomycetes fungi.</title>
        <authorList>
            <person name="Ohm R.A."/>
            <person name="Feau N."/>
            <person name="Henrissat B."/>
            <person name="Schoch C.L."/>
            <person name="Horwitz B.A."/>
            <person name="Barry K.W."/>
            <person name="Condon B.J."/>
            <person name="Copeland A.C."/>
            <person name="Dhillon B."/>
            <person name="Glaser F."/>
            <person name="Hesse C.N."/>
            <person name="Kosti I."/>
            <person name="LaButti K."/>
            <person name="Lindquist E.A."/>
            <person name="Lucas S."/>
            <person name="Salamov A.A."/>
            <person name="Bradshaw R.E."/>
            <person name="Ciuffetti L."/>
            <person name="Hamelin R.C."/>
            <person name="Kema G.H.J."/>
            <person name="Lawrence C."/>
            <person name="Scott J.A."/>
            <person name="Spatafora J.W."/>
            <person name="Turgeon B.G."/>
            <person name="de Wit P.J.G.M."/>
            <person name="Zhong S."/>
            <person name="Goodwin S.B."/>
            <person name="Grigoriev I.V."/>
        </authorList>
    </citation>
    <scope>NUCLEOTIDE SEQUENCE [LARGE SCALE GENOMIC DNA]</scope>
    <source>
        <strain evidence="1 2">SO2202</strain>
    </source>
</reference>
<protein>
    <submittedName>
        <fullName evidence="1">Uncharacterized protein</fullName>
    </submittedName>
</protein>
<evidence type="ECO:0000313" key="1">
    <source>
        <dbReference type="EMBL" id="EMF10477.1"/>
    </source>
</evidence>
<dbReference type="EMBL" id="KB456267">
    <property type="protein sequence ID" value="EMF10477.1"/>
    <property type="molecule type" value="Genomic_DNA"/>
</dbReference>